<dbReference type="InterPro" id="IPR036453">
    <property type="entry name" value="GluRdtase_dimer_dom_sf"/>
</dbReference>
<dbReference type="EMBL" id="AOIU01000035">
    <property type="protein sequence ID" value="ELZ22664.1"/>
    <property type="molecule type" value="Genomic_DNA"/>
</dbReference>
<accession>M0CLA3</accession>
<dbReference type="eggNOG" id="arCOG01036">
    <property type="taxonomic scope" value="Archaea"/>
</dbReference>
<organism evidence="3 4">
    <name type="scientific">Halosimplex carlsbadense 2-9-1</name>
    <dbReference type="NCBI Taxonomy" id="797114"/>
    <lineage>
        <taxon>Archaea</taxon>
        <taxon>Methanobacteriati</taxon>
        <taxon>Methanobacteriota</taxon>
        <taxon>Stenosarchaea group</taxon>
        <taxon>Halobacteria</taxon>
        <taxon>Halobacteriales</taxon>
        <taxon>Haloarculaceae</taxon>
        <taxon>Halosimplex</taxon>
    </lineage>
</organism>
<dbReference type="AlphaFoldDB" id="M0CLA3"/>
<gene>
    <name evidence="3" type="ORF">C475_16221</name>
</gene>
<dbReference type="GO" id="GO:0050661">
    <property type="term" value="F:NADP binding"/>
    <property type="evidence" value="ECO:0007669"/>
    <property type="project" value="InterPro"/>
</dbReference>
<feature type="region of interest" description="Disordered" evidence="1">
    <location>
        <begin position="78"/>
        <end position="104"/>
    </location>
</feature>
<dbReference type="Pfam" id="PF00745">
    <property type="entry name" value="GlutR_dimer"/>
    <property type="match status" value="1"/>
</dbReference>
<dbReference type="RefSeq" id="WP_006884911.1">
    <property type="nucleotide sequence ID" value="NZ_AOIU01000035.1"/>
</dbReference>
<sequence>MESCASGASEDADRSDSGAEDADEALAAIHERGAEIRDREVETALAKLDARGDCSAAERAAVERLADRLVARLLSSPERSLRAAADDGEHDPETVETALSLFGD</sequence>
<dbReference type="SUPFAM" id="SSF69075">
    <property type="entry name" value="Glutamyl tRNA-reductase dimerization domain"/>
    <property type="match status" value="1"/>
</dbReference>
<feature type="domain" description="Tetrapyrrole biosynthesis glutamyl-tRNA reductase dimerisation" evidence="2">
    <location>
        <begin position="20"/>
        <end position="103"/>
    </location>
</feature>
<dbReference type="STRING" id="797114.C475_16221"/>
<dbReference type="InterPro" id="IPR015896">
    <property type="entry name" value="4pyrrol_synth_GluRdtase_dimer"/>
</dbReference>
<proteinExistence type="predicted"/>
<keyword evidence="4" id="KW-1185">Reference proteome</keyword>
<evidence type="ECO:0000313" key="4">
    <source>
        <dbReference type="Proteomes" id="UP000011626"/>
    </source>
</evidence>
<dbReference type="Proteomes" id="UP000011626">
    <property type="component" value="Unassembled WGS sequence"/>
</dbReference>
<dbReference type="OrthoDB" id="240027at2157"/>
<feature type="region of interest" description="Disordered" evidence="1">
    <location>
        <begin position="1"/>
        <end position="34"/>
    </location>
</feature>
<evidence type="ECO:0000313" key="3">
    <source>
        <dbReference type="EMBL" id="ELZ22664.1"/>
    </source>
</evidence>
<dbReference type="GO" id="GO:0008883">
    <property type="term" value="F:glutamyl-tRNA reductase activity"/>
    <property type="evidence" value="ECO:0007669"/>
    <property type="project" value="InterPro"/>
</dbReference>
<protein>
    <submittedName>
        <fullName evidence="3">Glutamyl-tRNA reductase</fullName>
    </submittedName>
</protein>
<evidence type="ECO:0000259" key="2">
    <source>
        <dbReference type="Pfam" id="PF00745"/>
    </source>
</evidence>
<reference evidence="3 4" key="1">
    <citation type="journal article" date="2014" name="PLoS Genet.">
        <title>Phylogenetically driven sequencing of extremely halophilic archaea reveals strategies for static and dynamic osmo-response.</title>
        <authorList>
            <person name="Becker E.A."/>
            <person name="Seitzer P.M."/>
            <person name="Tritt A."/>
            <person name="Larsen D."/>
            <person name="Krusor M."/>
            <person name="Yao A.I."/>
            <person name="Wu D."/>
            <person name="Madern D."/>
            <person name="Eisen J.A."/>
            <person name="Darling A.E."/>
            <person name="Facciotti M.T."/>
        </authorList>
    </citation>
    <scope>NUCLEOTIDE SEQUENCE [LARGE SCALE GENOMIC DNA]</scope>
    <source>
        <strain evidence="3 4">2-9-1</strain>
    </source>
</reference>
<comment type="caution">
    <text evidence="3">The sequence shown here is derived from an EMBL/GenBank/DDBJ whole genome shotgun (WGS) entry which is preliminary data.</text>
</comment>
<name>M0CLA3_9EURY</name>
<evidence type="ECO:0000256" key="1">
    <source>
        <dbReference type="SAM" id="MobiDB-lite"/>
    </source>
</evidence>
<dbReference type="GO" id="GO:0033014">
    <property type="term" value="P:tetrapyrrole biosynthetic process"/>
    <property type="evidence" value="ECO:0007669"/>
    <property type="project" value="InterPro"/>
</dbReference>
<feature type="compositionally biased region" description="Basic and acidic residues" evidence="1">
    <location>
        <begin position="79"/>
        <end position="93"/>
    </location>
</feature>